<accession>A0A518B2I5</accession>
<dbReference type="PROSITE" id="PS50005">
    <property type="entry name" value="TPR"/>
    <property type="match status" value="1"/>
</dbReference>
<dbReference type="PANTHER" id="PTHR45641">
    <property type="entry name" value="TETRATRICOPEPTIDE REPEAT PROTEIN (AFU_ORTHOLOGUE AFUA_6G03870)"/>
    <property type="match status" value="1"/>
</dbReference>
<dbReference type="Pfam" id="PF13424">
    <property type="entry name" value="TPR_12"/>
    <property type="match status" value="1"/>
</dbReference>
<dbReference type="Proteomes" id="UP000317093">
    <property type="component" value="Chromosome"/>
</dbReference>
<evidence type="ECO:0000256" key="2">
    <source>
        <dbReference type="ARBA" id="ARBA00022803"/>
    </source>
</evidence>
<dbReference type="KEGG" id="knv:Pan216_20510"/>
<evidence type="ECO:0000256" key="1">
    <source>
        <dbReference type="ARBA" id="ARBA00022737"/>
    </source>
</evidence>
<evidence type="ECO:0000313" key="5">
    <source>
        <dbReference type="Proteomes" id="UP000317093"/>
    </source>
</evidence>
<dbReference type="SUPFAM" id="SSF48452">
    <property type="entry name" value="TPR-like"/>
    <property type="match status" value="2"/>
</dbReference>
<dbReference type="EMBL" id="CP036279">
    <property type="protein sequence ID" value="QDU61197.1"/>
    <property type="molecule type" value="Genomic_DNA"/>
</dbReference>
<dbReference type="OrthoDB" id="3193074at2"/>
<sequence length="339" mass="38002">MQTTCLVILLLGAPESAAEKVPTSESSVSEFNAAKLRELDADCKRLVGEGNLKGARDARRKIAAIITKAFGPNHWRTKEQRRYLEQLNAAAKLPIEDQLKVLSASEKERVAQSLMKRGHYKDALPSLESALRNYELALGQSNLAYAKGAMAAGWCALMTQRYEEAEAKYVRSLRLLDELVGSDHPLNVRAKSQLARVYQKTGRKTKAYELINEALERQERISGAQSLEAAEIVNALGGLQFERGNPEAAEASFRRVAASCEHHERTDVLLYAYAQENLALFYISRGEFDRAEVALRRAIAIREKRQSPDNPSFQAIRKRYQHVVSKLKEEEPKEEVSSS</sequence>
<dbReference type="Pfam" id="PF13374">
    <property type="entry name" value="TPR_10"/>
    <property type="match status" value="1"/>
</dbReference>
<reference evidence="4 5" key="1">
    <citation type="submission" date="2019-02" db="EMBL/GenBank/DDBJ databases">
        <title>Deep-cultivation of Planctomycetes and their phenomic and genomic characterization uncovers novel biology.</title>
        <authorList>
            <person name="Wiegand S."/>
            <person name="Jogler M."/>
            <person name="Boedeker C."/>
            <person name="Pinto D."/>
            <person name="Vollmers J."/>
            <person name="Rivas-Marin E."/>
            <person name="Kohn T."/>
            <person name="Peeters S.H."/>
            <person name="Heuer A."/>
            <person name="Rast P."/>
            <person name="Oberbeckmann S."/>
            <person name="Bunk B."/>
            <person name="Jeske O."/>
            <person name="Meyerdierks A."/>
            <person name="Storesund J.E."/>
            <person name="Kallscheuer N."/>
            <person name="Luecker S."/>
            <person name="Lage O.M."/>
            <person name="Pohl T."/>
            <person name="Merkel B.J."/>
            <person name="Hornburger P."/>
            <person name="Mueller R.-W."/>
            <person name="Bruemmer F."/>
            <person name="Labrenz M."/>
            <person name="Spormann A.M."/>
            <person name="Op den Camp H."/>
            <person name="Overmann J."/>
            <person name="Amann R."/>
            <person name="Jetten M.S.M."/>
            <person name="Mascher T."/>
            <person name="Medema M.H."/>
            <person name="Devos D.P."/>
            <person name="Kaster A.-K."/>
            <person name="Ovreas L."/>
            <person name="Rohde M."/>
            <person name="Galperin M.Y."/>
            <person name="Jogler C."/>
        </authorList>
    </citation>
    <scope>NUCLEOTIDE SEQUENCE [LARGE SCALE GENOMIC DNA]</scope>
    <source>
        <strain evidence="4 5">Pan216</strain>
    </source>
</reference>
<proteinExistence type="predicted"/>
<keyword evidence="2 3" id="KW-0802">TPR repeat</keyword>
<protein>
    <submittedName>
        <fullName evidence="4">Tetratricopeptide repeat protein</fullName>
    </submittedName>
</protein>
<dbReference type="InterPro" id="IPR011990">
    <property type="entry name" value="TPR-like_helical_dom_sf"/>
</dbReference>
<evidence type="ECO:0000256" key="3">
    <source>
        <dbReference type="PROSITE-ProRule" id="PRU00339"/>
    </source>
</evidence>
<evidence type="ECO:0000313" key="4">
    <source>
        <dbReference type="EMBL" id="QDU61197.1"/>
    </source>
</evidence>
<organism evidence="4 5">
    <name type="scientific">Kolteria novifilia</name>
    <dbReference type="NCBI Taxonomy" id="2527975"/>
    <lineage>
        <taxon>Bacteria</taxon>
        <taxon>Pseudomonadati</taxon>
        <taxon>Planctomycetota</taxon>
        <taxon>Planctomycetia</taxon>
        <taxon>Kolteriales</taxon>
        <taxon>Kolteriaceae</taxon>
        <taxon>Kolteria</taxon>
    </lineage>
</organism>
<keyword evidence="5" id="KW-1185">Reference proteome</keyword>
<dbReference type="Pfam" id="PF13432">
    <property type="entry name" value="TPR_16"/>
    <property type="match status" value="1"/>
</dbReference>
<dbReference type="InterPro" id="IPR019734">
    <property type="entry name" value="TPR_rpt"/>
</dbReference>
<dbReference type="Gene3D" id="1.25.40.10">
    <property type="entry name" value="Tetratricopeptide repeat domain"/>
    <property type="match status" value="2"/>
</dbReference>
<dbReference type="AlphaFoldDB" id="A0A518B2I5"/>
<dbReference type="RefSeq" id="WP_145257823.1">
    <property type="nucleotide sequence ID" value="NZ_CP036279.1"/>
</dbReference>
<dbReference type="SMART" id="SM00028">
    <property type="entry name" value="TPR"/>
    <property type="match status" value="5"/>
</dbReference>
<gene>
    <name evidence="4" type="ORF">Pan216_20510</name>
</gene>
<keyword evidence="1" id="KW-0677">Repeat</keyword>
<feature type="repeat" description="TPR" evidence="3">
    <location>
        <begin position="272"/>
        <end position="305"/>
    </location>
</feature>
<dbReference type="PANTHER" id="PTHR45641:SF19">
    <property type="entry name" value="NEPHROCYSTIN-3"/>
    <property type="match status" value="1"/>
</dbReference>
<name>A0A518B2I5_9BACT</name>